<protein>
    <submittedName>
        <fullName evidence="2">Uncharacterized protein</fullName>
    </submittedName>
</protein>
<comment type="caution">
    <text evidence="2">The sequence shown here is derived from an EMBL/GenBank/DDBJ whole genome shotgun (WGS) entry which is preliminary data.</text>
</comment>
<evidence type="ECO:0000313" key="3">
    <source>
        <dbReference type="Proteomes" id="UP001457282"/>
    </source>
</evidence>
<keyword evidence="1" id="KW-1133">Transmembrane helix</keyword>
<reference evidence="2 3" key="1">
    <citation type="journal article" date="2023" name="G3 (Bethesda)">
        <title>A chromosome-length genome assembly and annotation of blackberry (Rubus argutus, cv. 'Hillquist').</title>
        <authorList>
            <person name="Bruna T."/>
            <person name="Aryal R."/>
            <person name="Dudchenko O."/>
            <person name="Sargent D.J."/>
            <person name="Mead D."/>
            <person name="Buti M."/>
            <person name="Cavallini A."/>
            <person name="Hytonen T."/>
            <person name="Andres J."/>
            <person name="Pham M."/>
            <person name="Weisz D."/>
            <person name="Mascagni F."/>
            <person name="Usai G."/>
            <person name="Natali L."/>
            <person name="Bassil N."/>
            <person name="Fernandez G.E."/>
            <person name="Lomsadze A."/>
            <person name="Armour M."/>
            <person name="Olukolu B."/>
            <person name="Poorten T."/>
            <person name="Britton C."/>
            <person name="Davik J."/>
            <person name="Ashrafi H."/>
            <person name="Aiden E.L."/>
            <person name="Borodovsky M."/>
            <person name="Worthington M."/>
        </authorList>
    </citation>
    <scope>NUCLEOTIDE SEQUENCE [LARGE SCALE GENOMIC DNA]</scope>
    <source>
        <strain evidence="2">PI 553951</strain>
    </source>
</reference>
<name>A0AAW1WZ52_RUBAR</name>
<gene>
    <name evidence="2" type="ORF">M0R45_026387</name>
</gene>
<dbReference type="Proteomes" id="UP001457282">
    <property type="component" value="Unassembled WGS sequence"/>
</dbReference>
<keyword evidence="1" id="KW-0812">Transmembrane</keyword>
<organism evidence="2 3">
    <name type="scientific">Rubus argutus</name>
    <name type="common">Southern blackberry</name>
    <dbReference type="NCBI Taxonomy" id="59490"/>
    <lineage>
        <taxon>Eukaryota</taxon>
        <taxon>Viridiplantae</taxon>
        <taxon>Streptophyta</taxon>
        <taxon>Embryophyta</taxon>
        <taxon>Tracheophyta</taxon>
        <taxon>Spermatophyta</taxon>
        <taxon>Magnoliopsida</taxon>
        <taxon>eudicotyledons</taxon>
        <taxon>Gunneridae</taxon>
        <taxon>Pentapetalae</taxon>
        <taxon>rosids</taxon>
        <taxon>fabids</taxon>
        <taxon>Rosales</taxon>
        <taxon>Rosaceae</taxon>
        <taxon>Rosoideae</taxon>
        <taxon>Rosoideae incertae sedis</taxon>
        <taxon>Rubus</taxon>
    </lineage>
</organism>
<keyword evidence="1" id="KW-0472">Membrane</keyword>
<sequence>MDAMSLWMRLEGECRLVTCRVELGSSLVRLRMLCKLSLLTLKASWRWPQQVSDEGDVLYVFPKDYRAKLLGKSLRMKIEPVLEKAKVVNFFWNLMMLLLLCDLCLGIASKMMLFDRLGRVCSKISFETALIASIILVSLASTDGGQDFFSEMTDVT</sequence>
<dbReference type="GO" id="GO:0009941">
    <property type="term" value="C:chloroplast envelope"/>
    <property type="evidence" value="ECO:0007669"/>
    <property type="project" value="TreeGrafter"/>
</dbReference>
<feature type="transmembrane region" description="Helical" evidence="1">
    <location>
        <begin position="90"/>
        <end position="108"/>
    </location>
</feature>
<dbReference type="PANTHER" id="PTHR47380">
    <property type="entry name" value="OS02G0533000 PROTEIN"/>
    <property type="match status" value="1"/>
</dbReference>
<dbReference type="PANTHER" id="PTHR47380:SF4">
    <property type="entry name" value="OS02G0533000 PROTEIN"/>
    <property type="match status" value="1"/>
</dbReference>
<keyword evidence="3" id="KW-1185">Reference proteome</keyword>
<dbReference type="EMBL" id="JBEDUW010000005">
    <property type="protein sequence ID" value="KAK9929283.1"/>
    <property type="molecule type" value="Genomic_DNA"/>
</dbReference>
<proteinExistence type="predicted"/>
<dbReference type="AlphaFoldDB" id="A0AAW1WZ52"/>
<dbReference type="InterPro" id="IPR044200">
    <property type="entry name" value="At5g03900-like"/>
</dbReference>
<accession>A0AAW1WZ52</accession>
<evidence type="ECO:0000313" key="2">
    <source>
        <dbReference type="EMBL" id="KAK9929283.1"/>
    </source>
</evidence>
<evidence type="ECO:0000256" key="1">
    <source>
        <dbReference type="SAM" id="Phobius"/>
    </source>
</evidence>